<keyword evidence="3" id="KW-0216">Detoxification</keyword>
<keyword evidence="4" id="KW-0285">Flavoprotein</keyword>
<evidence type="ECO:0000313" key="11">
    <source>
        <dbReference type="Proteomes" id="UP001165342"/>
    </source>
</evidence>
<evidence type="ECO:0000256" key="9">
    <source>
        <dbReference type="ARBA" id="ARBA00049401"/>
    </source>
</evidence>
<dbReference type="PANTHER" id="PTHR42747:SF3">
    <property type="entry name" value="NITRONATE MONOOXYGENASE-RELATED"/>
    <property type="match status" value="1"/>
</dbReference>
<evidence type="ECO:0000256" key="6">
    <source>
        <dbReference type="ARBA" id="ARBA00023002"/>
    </source>
</evidence>
<dbReference type="Proteomes" id="UP001165342">
    <property type="component" value="Unassembled WGS sequence"/>
</dbReference>
<dbReference type="RefSeq" id="WP_249832260.1">
    <property type="nucleotide sequence ID" value="NZ_JAMGBE010000004.1"/>
</dbReference>
<dbReference type="Gene3D" id="3.20.20.70">
    <property type="entry name" value="Aldolase class I"/>
    <property type="match status" value="1"/>
</dbReference>
<name>A0ABT0S545_9SPHN</name>
<protein>
    <recommendedName>
        <fullName evidence="8">Propionate 3-nitronate monooxygenase</fullName>
    </recommendedName>
</protein>
<dbReference type="CDD" id="cd04730">
    <property type="entry name" value="NPD_like"/>
    <property type="match status" value="1"/>
</dbReference>
<gene>
    <name evidence="10" type="ORF">LZ538_11950</name>
</gene>
<evidence type="ECO:0000256" key="1">
    <source>
        <dbReference type="ARBA" id="ARBA00001917"/>
    </source>
</evidence>
<evidence type="ECO:0000256" key="4">
    <source>
        <dbReference type="ARBA" id="ARBA00022630"/>
    </source>
</evidence>
<dbReference type="GO" id="GO:0004497">
    <property type="term" value="F:monooxygenase activity"/>
    <property type="evidence" value="ECO:0007669"/>
    <property type="project" value="UniProtKB-KW"/>
</dbReference>
<keyword evidence="5" id="KW-0288">FMN</keyword>
<organism evidence="10 11">
    <name type="scientific">Sphingomonas hankyongi</name>
    <dbReference type="NCBI Taxonomy" id="2908209"/>
    <lineage>
        <taxon>Bacteria</taxon>
        <taxon>Pseudomonadati</taxon>
        <taxon>Pseudomonadota</taxon>
        <taxon>Alphaproteobacteria</taxon>
        <taxon>Sphingomonadales</taxon>
        <taxon>Sphingomonadaceae</taxon>
        <taxon>Sphingomonas</taxon>
    </lineage>
</organism>
<dbReference type="EMBL" id="JAMGBE010000004">
    <property type="protein sequence ID" value="MCL6730759.1"/>
    <property type="molecule type" value="Genomic_DNA"/>
</dbReference>
<proteinExistence type="inferred from homology"/>
<evidence type="ECO:0000256" key="7">
    <source>
        <dbReference type="ARBA" id="ARBA00023033"/>
    </source>
</evidence>
<comment type="similarity">
    <text evidence="2">Belongs to the nitronate monooxygenase family. NMO class I subfamily.</text>
</comment>
<dbReference type="Pfam" id="PF03060">
    <property type="entry name" value="NMO"/>
    <property type="match status" value="1"/>
</dbReference>
<keyword evidence="6" id="KW-0560">Oxidoreductase</keyword>
<dbReference type="SUPFAM" id="SSF51412">
    <property type="entry name" value="Inosine monophosphate dehydrogenase (IMPDH)"/>
    <property type="match status" value="1"/>
</dbReference>
<keyword evidence="7 10" id="KW-0503">Monooxygenase</keyword>
<comment type="cofactor">
    <cofactor evidence="1">
        <name>FMN</name>
        <dbReference type="ChEBI" id="CHEBI:58210"/>
    </cofactor>
</comment>
<reference evidence="10" key="1">
    <citation type="submission" date="2022-05" db="EMBL/GenBank/DDBJ databases">
        <authorList>
            <person name="Jo J.-H."/>
            <person name="Im W.-T."/>
        </authorList>
    </citation>
    <scope>NUCLEOTIDE SEQUENCE</scope>
    <source>
        <strain evidence="10">SE220</strain>
    </source>
</reference>
<dbReference type="InterPro" id="IPR013785">
    <property type="entry name" value="Aldolase_TIM"/>
</dbReference>
<dbReference type="PANTHER" id="PTHR42747">
    <property type="entry name" value="NITRONATE MONOOXYGENASE-RELATED"/>
    <property type="match status" value="1"/>
</dbReference>
<evidence type="ECO:0000256" key="5">
    <source>
        <dbReference type="ARBA" id="ARBA00022643"/>
    </source>
</evidence>
<evidence type="ECO:0000256" key="3">
    <source>
        <dbReference type="ARBA" id="ARBA00022575"/>
    </source>
</evidence>
<evidence type="ECO:0000256" key="8">
    <source>
        <dbReference type="ARBA" id="ARBA00031155"/>
    </source>
</evidence>
<keyword evidence="11" id="KW-1185">Reference proteome</keyword>
<comment type="catalytic activity">
    <reaction evidence="9">
        <text>3 propionate 3-nitronate + 3 O2 + H2O = 3 3-oxopropanoate + 2 nitrate + nitrite + H2O2 + 3 H(+)</text>
        <dbReference type="Rhea" id="RHEA:57332"/>
        <dbReference type="ChEBI" id="CHEBI:15377"/>
        <dbReference type="ChEBI" id="CHEBI:15378"/>
        <dbReference type="ChEBI" id="CHEBI:15379"/>
        <dbReference type="ChEBI" id="CHEBI:16240"/>
        <dbReference type="ChEBI" id="CHEBI:16301"/>
        <dbReference type="ChEBI" id="CHEBI:17632"/>
        <dbReference type="ChEBI" id="CHEBI:33190"/>
        <dbReference type="ChEBI" id="CHEBI:136067"/>
    </reaction>
</comment>
<evidence type="ECO:0000313" key="10">
    <source>
        <dbReference type="EMBL" id="MCL6730759.1"/>
    </source>
</evidence>
<evidence type="ECO:0000256" key="2">
    <source>
        <dbReference type="ARBA" id="ARBA00009881"/>
    </source>
</evidence>
<sequence length="352" mass="37636">MVGWRNRRFQDLVGVERPIVQAPMANVAGVELCIAAARAGALGSLPCGMLPPDSIRAQVPEVRAQVDAPINLNFFCFQMPAQADDSEWRKVLRAYYVRFGIPEPEAAALRLPFDEAYCDLIEELRPEVVSFHFGLPEEPLLKRVKATGAVVLGCATSPGEAFFLEECGVDAIIAQGWEAGGHSGRFLGGDPREALGLFALLPQVVDSVRVPVIGAGAIADGRGMAAALALGATGVQIGTAYLHCRESFLAEGQKKMLRDRATIMTNIYSGGLARAVRGKLIDEIGPVRREAPPYPLAGATSLPLFRAAMESGDFEFMPSLAGQNACYGDEPSAEKLTRRIASDALAILDPQS</sequence>
<comment type="caution">
    <text evidence="10">The sequence shown here is derived from an EMBL/GenBank/DDBJ whole genome shotgun (WGS) entry which is preliminary data.</text>
</comment>
<accession>A0ABT0S545</accession>
<dbReference type="InterPro" id="IPR004136">
    <property type="entry name" value="NMO"/>
</dbReference>